<accession>A0AAD6D7Y7</accession>
<evidence type="ECO:0000313" key="3">
    <source>
        <dbReference type="Proteomes" id="UP001220324"/>
    </source>
</evidence>
<protein>
    <submittedName>
        <fullName evidence="2">Uncharacterized protein</fullName>
    </submittedName>
</protein>
<keyword evidence="3" id="KW-1185">Reference proteome</keyword>
<dbReference type="EMBL" id="JAQIZZ010000001">
    <property type="protein sequence ID" value="KAJ5557068.1"/>
    <property type="molecule type" value="Genomic_DNA"/>
</dbReference>
<comment type="caution">
    <text evidence="2">The sequence shown here is derived from an EMBL/GenBank/DDBJ whole genome shotgun (WGS) entry which is preliminary data.</text>
</comment>
<gene>
    <name evidence="2" type="ORF">N7494_000983</name>
</gene>
<dbReference type="AlphaFoldDB" id="A0AAD6D7Y7"/>
<name>A0AAD6D7Y7_9EURO</name>
<sequence length="368" mass="41808">MNDTPMCQGQHRPQAMIGASDRAGIQDSPSSFPPQPLEAAQMIPNEAQMDRLSNPPSKNFLPVPKTRSDPEPISATTSVVLEGYKFFKADPIPGQAPCWTRVQRTQMHPSQFDHFIKKVQKRANLISRAQQYLNLSEIRQSHVQQLIDEKRGVPKPENVNQRRRGRGARKNEAYWVDYNATGNKDIFDGRECLFADGKGNLRTPALANLDTGLKVQGGLIMSSQYAKDISRYQDISQDFDDPCLRSISGHPTPVKGILRDVTFRLKGASVTFKRDFFICDAIDGLADIMFGANFIKNHFRVLFERVKECMFASWFSTKKESKEEKAERERLERDQKIKANQREIARLQKEQLMLEVAQRQGQAATSHP</sequence>
<organism evidence="2 3">
    <name type="scientific">Penicillium frequentans</name>
    <dbReference type="NCBI Taxonomy" id="3151616"/>
    <lineage>
        <taxon>Eukaryota</taxon>
        <taxon>Fungi</taxon>
        <taxon>Dikarya</taxon>
        <taxon>Ascomycota</taxon>
        <taxon>Pezizomycotina</taxon>
        <taxon>Eurotiomycetes</taxon>
        <taxon>Eurotiomycetidae</taxon>
        <taxon>Eurotiales</taxon>
        <taxon>Aspergillaceae</taxon>
        <taxon>Penicillium</taxon>
    </lineage>
</organism>
<reference evidence="2 3" key="1">
    <citation type="journal article" date="2023" name="IMA Fungus">
        <title>Comparative genomic study of the Penicillium genus elucidates a diverse pangenome and 15 lateral gene transfer events.</title>
        <authorList>
            <person name="Petersen C."/>
            <person name="Sorensen T."/>
            <person name="Nielsen M.R."/>
            <person name="Sondergaard T.E."/>
            <person name="Sorensen J.L."/>
            <person name="Fitzpatrick D.A."/>
            <person name="Frisvad J.C."/>
            <person name="Nielsen K.L."/>
        </authorList>
    </citation>
    <scope>NUCLEOTIDE SEQUENCE [LARGE SCALE GENOMIC DNA]</scope>
    <source>
        <strain evidence="2 3">IBT 35679</strain>
    </source>
</reference>
<dbReference type="Proteomes" id="UP001220324">
    <property type="component" value="Unassembled WGS sequence"/>
</dbReference>
<feature type="region of interest" description="Disordered" evidence="1">
    <location>
        <begin position="1"/>
        <end position="37"/>
    </location>
</feature>
<proteinExistence type="predicted"/>
<evidence type="ECO:0000313" key="2">
    <source>
        <dbReference type="EMBL" id="KAJ5557068.1"/>
    </source>
</evidence>
<evidence type="ECO:0000256" key="1">
    <source>
        <dbReference type="SAM" id="MobiDB-lite"/>
    </source>
</evidence>